<dbReference type="GO" id="GO:0098887">
    <property type="term" value="P:neurotransmitter receptor transport, endosome to postsynaptic membrane"/>
    <property type="evidence" value="ECO:0007669"/>
    <property type="project" value="TreeGrafter"/>
</dbReference>
<feature type="domain" description="PDZ" evidence="5">
    <location>
        <begin position="125"/>
        <end position="211"/>
    </location>
</feature>
<dbReference type="SUPFAM" id="SSF50156">
    <property type="entry name" value="PDZ domain-like"/>
    <property type="match status" value="7"/>
</dbReference>
<evidence type="ECO:0000313" key="7">
    <source>
        <dbReference type="Proteomes" id="UP000822476"/>
    </source>
</evidence>
<feature type="compositionally biased region" description="Polar residues" evidence="4">
    <location>
        <begin position="1553"/>
        <end position="1574"/>
    </location>
</feature>
<accession>A0A8S9Z6B4</accession>
<feature type="domain" description="PDZ" evidence="5">
    <location>
        <begin position="543"/>
        <end position="621"/>
    </location>
</feature>
<evidence type="ECO:0000259" key="5">
    <source>
        <dbReference type="PROSITE" id="PS50106"/>
    </source>
</evidence>
<dbReference type="InterPro" id="IPR041489">
    <property type="entry name" value="PDZ_6"/>
</dbReference>
<feature type="compositionally biased region" description="Polar residues" evidence="4">
    <location>
        <begin position="707"/>
        <end position="739"/>
    </location>
</feature>
<protein>
    <recommendedName>
        <fullName evidence="5">PDZ domain-containing protein</fullName>
    </recommendedName>
</protein>
<dbReference type="Proteomes" id="UP000822476">
    <property type="component" value="Unassembled WGS sequence"/>
</dbReference>
<feature type="region of interest" description="Disordered" evidence="4">
    <location>
        <begin position="1541"/>
        <end position="1587"/>
    </location>
</feature>
<feature type="domain" description="PDZ" evidence="5">
    <location>
        <begin position="1451"/>
        <end position="1534"/>
    </location>
</feature>
<feature type="region of interest" description="Disordered" evidence="4">
    <location>
        <begin position="637"/>
        <end position="774"/>
    </location>
</feature>
<feature type="domain" description="PDZ" evidence="5">
    <location>
        <begin position="28"/>
        <end position="81"/>
    </location>
</feature>
<dbReference type="PANTHER" id="PTHR46227:SF2">
    <property type="entry name" value="FI03335P"/>
    <property type="match status" value="1"/>
</dbReference>
<feature type="region of interest" description="Disordered" evidence="4">
    <location>
        <begin position="312"/>
        <end position="370"/>
    </location>
</feature>
<keyword evidence="2" id="KW-0963">Cytoplasm</keyword>
<dbReference type="PANTHER" id="PTHR46227">
    <property type="entry name" value="GLUTAMATE RECEPTOR-INTERACTING PROTEIN GRIP"/>
    <property type="match status" value="1"/>
</dbReference>
<feature type="region of interest" description="Disordered" evidence="4">
    <location>
        <begin position="973"/>
        <end position="1018"/>
    </location>
</feature>
<feature type="region of interest" description="Disordered" evidence="4">
    <location>
        <begin position="1188"/>
        <end position="1243"/>
    </location>
</feature>
<feature type="domain" description="PDZ" evidence="5">
    <location>
        <begin position="811"/>
        <end position="897"/>
    </location>
</feature>
<dbReference type="Pfam" id="PF00595">
    <property type="entry name" value="PDZ"/>
    <property type="match status" value="5"/>
</dbReference>
<feature type="compositionally biased region" description="Basic and acidic residues" evidence="4">
    <location>
        <begin position="680"/>
        <end position="706"/>
    </location>
</feature>
<evidence type="ECO:0000256" key="1">
    <source>
        <dbReference type="ARBA" id="ARBA00004496"/>
    </source>
</evidence>
<dbReference type="Pfam" id="PF17820">
    <property type="entry name" value="PDZ_6"/>
    <property type="match status" value="1"/>
</dbReference>
<feature type="compositionally biased region" description="Basic and acidic residues" evidence="4">
    <location>
        <begin position="1200"/>
        <end position="1212"/>
    </location>
</feature>
<feature type="region of interest" description="Disordered" evidence="4">
    <location>
        <begin position="1408"/>
        <end position="1432"/>
    </location>
</feature>
<dbReference type="CDD" id="cd00136">
    <property type="entry name" value="PDZ_canonical"/>
    <property type="match status" value="1"/>
</dbReference>
<feature type="compositionally biased region" description="Polar residues" evidence="4">
    <location>
        <begin position="973"/>
        <end position="986"/>
    </location>
</feature>
<comment type="subcellular location">
    <subcellularLocation>
        <location evidence="1">Cytoplasm</location>
    </subcellularLocation>
</comment>
<dbReference type="EMBL" id="JTDE01000135">
    <property type="protein sequence ID" value="KAF7262204.1"/>
    <property type="molecule type" value="Genomic_DNA"/>
</dbReference>
<evidence type="ECO:0000256" key="2">
    <source>
        <dbReference type="ARBA" id="ARBA00022490"/>
    </source>
</evidence>
<feature type="compositionally biased region" description="Basic and acidic residues" evidence="4">
    <location>
        <begin position="1541"/>
        <end position="1550"/>
    </location>
</feature>
<reference evidence="6" key="1">
    <citation type="submission" date="2019-07" db="EMBL/GenBank/DDBJ databases">
        <title>Annotation for the trematode Paragonimus miyazaki's.</title>
        <authorList>
            <person name="Choi Y.-J."/>
        </authorList>
    </citation>
    <scope>NUCLEOTIDE SEQUENCE</scope>
    <source>
        <strain evidence="6">Japan</strain>
    </source>
</reference>
<dbReference type="InterPro" id="IPR001478">
    <property type="entry name" value="PDZ"/>
</dbReference>
<feature type="domain" description="PDZ" evidence="5">
    <location>
        <begin position="225"/>
        <end position="300"/>
    </location>
</feature>
<comment type="caution">
    <text evidence="6">The sequence shown here is derived from an EMBL/GenBank/DDBJ whole genome shotgun (WGS) entry which is preliminary data.</text>
</comment>
<dbReference type="SMART" id="SM00228">
    <property type="entry name" value="PDZ"/>
    <property type="match status" value="7"/>
</dbReference>
<evidence type="ECO:0000313" key="6">
    <source>
        <dbReference type="EMBL" id="KAF7262204.1"/>
    </source>
</evidence>
<sequence length="1587" mass="175236">MLLVILKRSPDCSCLFYVTVRPVYDRIVVDLSKGDESSLGLTIADNGESGEPPTIANIRPGSIADRSDQLLVGDRILAIENLYKRESNLESVRSTKTVSGPWIRMEIEYELPDLPPAGCTVKHMLVDLETRGDGAGLVTRGGWSRLPSHIRPLTVMRVRENSMAEFDGRIKPGDRIVAINHVQTGRLTCEEAIKLIEASKTRLSLAIEYNVANFEADRSVSGAVMVEIEKPDNEDLGISLAPCHEVKTGQNAFFINFLRQGSIADRCGALFTGDRVEAIDDIHVEDLTLQEAMRRLKHNGLDRVRLQIVPNAISDPERQAKPGIARPKEQNRPSSQQHPRHQPPYPWTSSPGSQRTRSRPRTQRTTPVTVDDSAACACDHSAGYMMMEFSPEQVADQFGSSWTAEMKQRSITKSLTSLHSSRPELCRCEEVEVCLEPDEESMDYGLTLSTSGQGSTRDSQLIRFPIVDHVRPGSPAYKAGVIQEGDRVISMNGQTTLNRTIEDLTNEFLRPDPNVRHRHSLRLMLVTQYSVADTVVPSSGVFDVKLVRRAANLGINLQASIKKQDGQPLLISKVIPGSVASRSGSISPGDILLAVNGIYLSSCSLSEAIRLLQSPTEEIVMLRVQKIDAGLSNLRPDHALVRSSPDTSKVLGRPTRYRRSDSVPESDLNRPTLNSGELLYKPRSDGGSKPYELELDRKSQGIDEPTRSSNVSVKPTSSKIHLTNTTENQLLTDRSTSSGPEEVRISGGRGSQKSSFQLSMSERLPGPTSEDDGKKAMAVMTSAQKHIMDDRHRLISNPEDLSQDEGVTIVRVVLKRKSADCPWGIIICGTDEATNAPVFIDSLTPGEPGAMSGLLFSGDRILAINGSALHAGHTLTQAMRMLQHYPDRVVLHVARPNNVVDGPDRSALTEGIERSKRELETPEELGVRPQLTTSDVMVGREELENTVERREELSRRTTLKKIAATSNFSRSFDSMTNSVGSETGYTMESERGQREKPQDLLTTTGIPLGSEGTRPHSTTSIRTLQSCGAGAAVAVSSRVRTYSGIESMGKAMTLPSKYFGTDDFRRGVQRGMQEVRGQLAVDSNPVTPKLSPKSSASRIAQDLNVLCASKRDESYSHRESQSARADWMLSERVSISSAASAENERDTATDTVDHAEFFPAFTDYDGIDLHSIQCPGCREAIINEIRQQQQSRQRFRQRQQHPDQSPRGDYRHQVKRRTRSQQRSFATSRFESSVHPANDCGHVEDYTGRRRRLVEADSAKGHESPKATFFCPEQETIDSQDAYYYYYDNDEDQLNIAPTGDSNPVTRHSKSDSRLNLAGIADDEPTLLHPDSKPLSKTIPTPRAVTETMAARISTRSELNAPGRSKPISIKSSRKPTTSGYHEQYHQCEITETTADASSIDRPAFRAATIPGGSTKQRHPSPKRPSQPADPMISGLVAATRSNERGVWCTWIRLTKASPNDSYGIGVSEGLSTRGIFVSAIRPNSSADRSGQLHLYDRILMVNDRMVDGLSCSEVVGLISRAEKFLDLLVQRRIINRTKRQTRESTRDDQCIAGTSTGKQLTTTMNKTNPSGNRSQKRVPHTNLTVL</sequence>
<dbReference type="InterPro" id="IPR043545">
    <property type="entry name" value="GRIP1/2"/>
</dbReference>
<keyword evidence="7" id="KW-1185">Reference proteome</keyword>
<feature type="compositionally biased region" description="Polar residues" evidence="4">
    <location>
        <begin position="751"/>
        <end position="760"/>
    </location>
</feature>
<feature type="compositionally biased region" description="Polar residues" evidence="4">
    <location>
        <begin position="1221"/>
        <end position="1231"/>
    </location>
</feature>
<proteinExistence type="predicted"/>
<feature type="domain" description="PDZ" evidence="5">
    <location>
        <begin position="432"/>
        <end position="507"/>
    </location>
</feature>
<dbReference type="OrthoDB" id="66881at2759"/>
<evidence type="ECO:0000256" key="3">
    <source>
        <dbReference type="ARBA" id="ARBA00022737"/>
    </source>
</evidence>
<name>A0A8S9Z6B4_9TREM</name>
<feature type="compositionally biased region" description="Basic and acidic residues" evidence="4">
    <location>
        <begin position="988"/>
        <end position="998"/>
    </location>
</feature>
<organism evidence="6 7">
    <name type="scientific">Paragonimus skrjabini miyazakii</name>
    <dbReference type="NCBI Taxonomy" id="59628"/>
    <lineage>
        <taxon>Eukaryota</taxon>
        <taxon>Metazoa</taxon>
        <taxon>Spiralia</taxon>
        <taxon>Lophotrochozoa</taxon>
        <taxon>Platyhelminthes</taxon>
        <taxon>Trematoda</taxon>
        <taxon>Digenea</taxon>
        <taxon>Plagiorchiida</taxon>
        <taxon>Troglotremata</taxon>
        <taxon>Troglotrematidae</taxon>
        <taxon>Paragonimus</taxon>
    </lineage>
</organism>
<dbReference type="PROSITE" id="PS50106">
    <property type="entry name" value="PDZ"/>
    <property type="match status" value="7"/>
</dbReference>
<dbReference type="GO" id="GO:0005737">
    <property type="term" value="C:cytoplasm"/>
    <property type="evidence" value="ECO:0007669"/>
    <property type="project" value="UniProtKB-SubCell"/>
</dbReference>
<keyword evidence="3" id="KW-0677">Repeat</keyword>
<feature type="region of interest" description="Disordered" evidence="4">
    <location>
        <begin position="1356"/>
        <end position="1383"/>
    </location>
</feature>
<feature type="compositionally biased region" description="Basic and acidic residues" evidence="4">
    <location>
        <begin position="315"/>
        <end position="331"/>
    </location>
</feature>
<gene>
    <name evidence="6" type="ORF">EG68_00559</name>
</gene>
<evidence type="ECO:0000256" key="4">
    <source>
        <dbReference type="SAM" id="MobiDB-lite"/>
    </source>
</evidence>
<dbReference type="InterPro" id="IPR036034">
    <property type="entry name" value="PDZ_sf"/>
</dbReference>
<feature type="region of interest" description="Disordered" evidence="4">
    <location>
        <begin position="1321"/>
        <end position="1340"/>
    </location>
</feature>
<dbReference type="Gene3D" id="2.30.42.10">
    <property type="match status" value="7"/>
</dbReference>